<feature type="compositionally biased region" description="Basic and acidic residues" evidence="1">
    <location>
        <begin position="1018"/>
        <end position="1027"/>
    </location>
</feature>
<feature type="region of interest" description="Disordered" evidence="1">
    <location>
        <begin position="637"/>
        <end position="830"/>
    </location>
</feature>
<keyword evidence="3" id="KW-1185">Reference proteome</keyword>
<feature type="compositionally biased region" description="Basic and acidic residues" evidence="1">
    <location>
        <begin position="1243"/>
        <end position="1256"/>
    </location>
</feature>
<proteinExistence type="predicted"/>
<accession>A0A2R6WAE7</accession>
<sequence length="1483" mass="161850">MEEAPQTVLIGVDTNFDTNLVVIPQRSATIGDVRERIIKGHMALYPDYGTINIRAVKVEMFNRQYQLEDTHSVGQIFRGWQGNLHVELEGYPPHSSTVAGLKLPMISAPEKTLVEPSTVRNRPLSAIYEDADMNRELLDKPSSSSPKQCESILPGQQGLDISPVINAQSQAPADALDDAGTQKSSDGRNSSEKFYRDLSQDVVLQQQSGADGQGNVTVETGLDTALDALLSVMPEGPLNAGAKKDPVVDYNGLNLANKDAFGGAQGSTQSTPRNLENQFSGDSGVSSKRKRQVGKLLKSTSSGDLPADQRLSLPEYYKQDGGSATKKSRMKEKSDKGIMEIDGSLVNAIPDPPEKTVDGKNDIRAGSETSSSESGSERQEVKASPKRADKFELLHVTSPPKGNQSAAIPQGKMVEEDVVKATQGGKLPAELPSRPSRSLSSGSSTSQSSDSSEAKENLEINLPIESAKPQEEASNANSSSGHSSKSYRPDGSTGTREVDEVVNKLVDLYSPILSDDSGGEESSDASEELQAKGLRRRKSSNVVDQAYDTVERKGRRSPRGVSGLNYKFQHFIDSQDGLDELLGLTLSQRKPKTTSQVEHEPQLQVAEVGSLAHDSLSIDRVPDTQLGGASCDVGTQRDIYTEEIMHHEKTPGKESKSGDDKRVEDGSLDVRQDERDEKRSKSKQPARGSDANDIPPESLKQFANIASESGRKLDPNEDLLPPKSDDSQQFQAAVQLTRLAMADEDEAESDPMQSPRNSPIEKRKKKKKKTKVKLDTSIAEARDVDEPDNIENSRGIESARSGLAAASNGGEKESASVQAEHLPESGLNSTIVQAVPERPISDALEKSVEEVNALVETGGMNEKVMHGDDLEQPLVKGRMVGADSVDEDLGALDRTHDSIELDTPSKPLRKKKKKLSSRRNREEKENELDVLQTRGDEAVEEPPTTTKKTEIVANSVEDSLQGAEGHDEPYIIEPGEKSGRKKKSKKSFRVSDSSENERRGEMLSRSLMEENETWNGRGSDKKESLRRRLEVEEFGAEDVLGGQIGRATVISPQKKKKKKSKGDGEKYSVEGEFASADDAPSRVTQAKLSNAGLVSETSDIVTDRMDLRGDSRAFPEGMVQHVMDEENRAMSPVAVSKKGRKKKVSFVEEEIDVELEQKQSDQVTSDVEPFIQVSDIGQTKPPRPRKKSTNQTDSFSPLGEKASLQIMECVVAAQSDQYVKLSRKKEGKEARRRKLVGVEILEEGGKQPDSPVKEADGTELNSAGKRPFVENEKRKVKQRKSQVIDEVIQSDVENVNSSPAEENGLKTNEGSLEVDEVENSFQVSNKGTPTHTKRSLAAAEEDADPVISNQEGNRGTEAHELEGLKGHPLTRQAKRRGRNAMSDVDQVINAPSPTVEKSGRKTPKSKKGKSLKSPRVNGDAGETIKFLPRGAGGRFVSPITGPSEEKVPCEHPGCTRSFPRRTSSLFRHLKFCSKRPDRPNETK</sequence>
<feature type="region of interest" description="Disordered" evidence="1">
    <location>
        <begin position="887"/>
        <end position="1027"/>
    </location>
</feature>
<feature type="compositionally biased region" description="Basic and acidic residues" evidence="1">
    <location>
        <begin position="375"/>
        <end position="393"/>
    </location>
</feature>
<feature type="region of interest" description="Disordered" evidence="1">
    <location>
        <begin position="261"/>
        <end position="499"/>
    </location>
</feature>
<evidence type="ECO:0000313" key="2">
    <source>
        <dbReference type="EMBL" id="PTQ30833.1"/>
    </source>
</evidence>
<feature type="region of interest" description="Disordered" evidence="1">
    <location>
        <begin position="1241"/>
        <end position="1452"/>
    </location>
</feature>
<feature type="compositionally biased region" description="Basic residues" evidence="1">
    <location>
        <begin position="979"/>
        <end position="988"/>
    </location>
</feature>
<reference evidence="3" key="1">
    <citation type="journal article" date="2017" name="Cell">
        <title>Insights into land plant evolution garnered from the Marchantia polymorpha genome.</title>
        <authorList>
            <person name="Bowman J.L."/>
            <person name="Kohchi T."/>
            <person name="Yamato K.T."/>
            <person name="Jenkins J."/>
            <person name="Shu S."/>
            <person name="Ishizaki K."/>
            <person name="Yamaoka S."/>
            <person name="Nishihama R."/>
            <person name="Nakamura Y."/>
            <person name="Berger F."/>
            <person name="Adam C."/>
            <person name="Aki S.S."/>
            <person name="Althoff F."/>
            <person name="Araki T."/>
            <person name="Arteaga-Vazquez M.A."/>
            <person name="Balasubrmanian S."/>
            <person name="Barry K."/>
            <person name="Bauer D."/>
            <person name="Boehm C.R."/>
            <person name="Briginshaw L."/>
            <person name="Caballero-Perez J."/>
            <person name="Catarino B."/>
            <person name="Chen F."/>
            <person name="Chiyoda S."/>
            <person name="Chovatia M."/>
            <person name="Davies K.M."/>
            <person name="Delmans M."/>
            <person name="Demura T."/>
            <person name="Dierschke T."/>
            <person name="Dolan L."/>
            <person name="Dorantes-Acosta A.E."/>
            <person name="Eklund D.M."/>
            <person name="Florent S.N."/>
            <person name="Flores-Sandoval E."/>
            <person name="Fujiyama A."/>
            <person name="Fukuzawa H."/>
            <person name="Galik B."/>
            <person name="Grimanelli D."/>
            <person name="Grimwood J."/>
            <person name="Grossniklaus U."/>
            <person name="Hamada T."/>
            <person name="Haseloff J."/>
            <person name="Hetherington A.J."/>
            <person name="Higo A."/>
            <person name="Hirakawa Y."/>
            <person name="Hundley H.N."/>
            <person name="Ikeda Y."/>
            <person name="Inoue K."/>
            <person name="Inoue S.I."/>
            <person name="Ishida S."/>
            <person name="Jia Q."/>
            <person name="Kakita M."/>
            <person name="Kanazawa T."/>
            <person name="Kawai Y."/>
            <person name="Kawashima T."/>
            <person name="Kennedy M."/>
            <person name="Kinose K."/>
            <person name="Kinoshita T."/>
            <person name="Kohara Y."/>
            <person name="Koide E."/>
            <person name="Komatsu K."/>
            <person name="Kopischke S."/>
            <person name="Kubo M."/>
            <person name="Kyozuka J."/>
            <person name="Lagercrantz U."/>
            <person name="Lin S.S."/>
            <person name="Lindquist E."/>
            <person name="Lipzen A.M."/>
            <person name="Lu C.W."/>
            <person name="De Luna E."/>
            <person name="Martienssen R.A."/>
            <person name="Minamino N."/>
            <person name="Mizutani M."/>
            <person name="Mizutani M."/>
            <person name="Mochizuki N."/>
            <person name="Monte I."/>
            <person name="Mosher R."/>
            <person name="Nagasaki H."/>
            <person name="Nakagami H."/>
            <person name="Naramoto S."/>
            <person name="Nishitani K."/>
            <person name="Ohtani M."/>
            <person name="Okamoto T."/>
            <person name="Okumura M."/>
            <person name="Phillips J."/>
            <person name="Pollak B."/>
            <person name="Reinders A."/>
            <person name="Rovekamp M."/>
            <person name="Sano R."/>
            <person name="Sawa S."/>
            <person name="Schmid M.W."/>
            <person name="Shirakawa M."/>
            <person name="Solano R."/>
            <person name="Spunde A."/>
            <person name="Suetsugu N."/>
            <person name="Sugano S."/>
            <person name="Sugiyama A."/>
            <person name="Sun R."/>
            <person name="Suzuki Y."/>
            <person name="Takenaka M."/>
            <person name="Takezawa D."/>
            <person name="Tomogane H."/>
            <person name="Tsuzuki M."/>
            <person name="Ueda T."/>
            <person name="Umeda M."/>
            <person name="Ward J.M."/>
            <person name="Watanabe Y."/>
            <person name="Yazaki K."/>
            <person name="Yokoyama R."/>
            <person name="Yoshitake Y."/>
            <person name="Yotsui I."/>
            <person name="Zachgo S."/>
            <person name="Schmutz J."/>
        </authorList>
    </citation>
    <scope>NUCLEOTIDE SEQUENCE [LARGE SCALE GENOMIC DNA]</scope>
    <source>
        <strain evidence="3">Tak-1</strain>
    </source>
</reference>
<feature type="compositionally biased region" description="Basic and acidic residues" evidence="1">
    <location>
        <begin position="352"/>
        <end position="365"/>
    </location>
</feature>
<feature type="compositionally biased region" description="Basic residues" evidence="1">
    <location>
        <begin position="907"/>
        <end position="918"/>
    </location>
</feature>
<dbReference type="OrthoDB" id="1093005at2759"/>
<feature type="compositionally biased region" description="Low complexity" evidence="1">
    <location>
        <begin position="473"/>
        <end position="486"/>
    </location>
</feature>
<evidence type="ECO:0000256" key="1">
    <source>
        <dbReference type="SAM" id="MobiDB-lite"/>
    </source>
</evidence>
<feature type="region of interest" description="Disordered" evidence="1">
    <location>
        <begin position="1045"/>
        <end position="1079"/>
    </location>
</feature>
<protein>
    <submittedName>
        <fullName evidence="2">Uncharacterized protein</fullName>
    </submittedName>
</protein>
<dbReference type="Gramene" id="Mp4g15120.1">
    <property type="protein sequence ID" value="Mp4g15120.1.cds"/>
    <property type="gene ID" value="Mp4g15120"/>
</dbReference>
<feature type="region of interest" description="Disordered" evidence="1">
    <location>
        <begin position="1156"/>
        <end position="1199"/>
    </location>
</feature>
<feature type="region of interest" description="Disordered" evidence="1">
    <location>
        <begin position="170"/>
        <end position="191"/>
    </location>
</feature>
<name>A0A2R6WAE7_MARPO</name>
<feature type="compositionally biased region" description="Basic residues" evidence="1">
    <location>
        <begin position="762"/>
        <end position="771"/>
    </location>
</feature>
<dbReference type="EMBL" id="KZ772791">
    <property type="protein sequence ID" value="PTQ30833.1"/>
    <property type="molecule type" value="Genomic_DNA"/>
</dbReference>
<organism evidence="2 3">
    <name type="scientific">Marchantia polymorpha</name>
    <name type="common">Common liverwort</name>
    <name type="synonym">Marchantia aquatica</name>
    <dbReference type="NCBI Taxonomy" id="3197"/>
    <lineage>
        <taxon>Eukaryota</taxon>
        <taxon>Viridiplantae</taxon>
        <taxon>Streptophyta</taxon>
        <taxon>Embryophyta</taxon>
        <taxon>Marchantiophyta</taxon>
        <taxon>Marchantiopsida</taxon>
        <taxon>Marchantiidae</taxon>
        <taxon>Marchantiales</taxon>
        <taxon>Marchantiaceae</taxon>
        <taxon>Marchantia</taxon>
    </lineage>
</organism>
<evidence type="ECO:0000313" key="3">
    <source>
        <dbReference type="Proteomes" id="UP000244005"/>
    </source>
</evidence>
<feature type="compositionally biased region" description="Basic residues" evidence="1">
    <location>
        <begin position="1400"/>
        <end position="1412"/>
    </location>
</feature>
<feature type="compositionally biased region" description="Polar residues" evidence="1">
    <location>
        <begin position="1291"/>
        <end position="1310"/>
    </location>
</feature>
<feature type="compositionally biased region" description="Basic and acidic residues" evidence="1">
    <location>
        <begin position="1354"/>
        <end position="1365"/>
    </location>
</feature>
<feature type="compositionally biased region" description="Basic and acidic residues" evidence="1">
    <location>
        <begin position="964"/>
        <end position="978"/>
    </location>
</feature>
<feature type="compositionally biased region" description="Basic and acidic residues" evidence="1">
    <location>
        <begin position="639"/>
        <end position="679"/>
    </location>
</feature>
<feature type="compositionally biased region" description="Acidic residues" evidence="1">
    <location>
        <begin position="517"/>
        <end position="527"/>
    </location>
</feature>
<feature type="region of interest" description="Disordered" evidence="1">
    <location>
        <begin position="511"/>
        <end position="540"/>
    </location>
</feature>
<gene>
    <name evidence="2" type="ORF">MARPO_0119s0035</name>
</gene>
<feature type="compositionally biased region" description="Polar residues" evidence="1">
    <location>
        <begin position="1319"/>
        <end position="1330"/>
    </location>
</feature>
<feature type="compositionally biased region" description="Low complexity" evidence="1">
    <location>
        <begin position="433"/>
        <end position="451"/>
    </location>
</feature>
<dbReference type="Proteomes" id="UP000244005">
    <property type="component" value="Unassembled WGS sequence"/>
</dbReference>
<feature type="compositionally biased region" description="Polar residues" evidence="1">
    <location>
        <begin position="266"/>
        <end position="286"/>
    </location>
</feature>